<dbReference type="Pfam" id="PF09336">
    <property type="entry name" value="Vps4_C"/>
    <property type="match status" value="1"/>
</dbReference>
<sequence length="372" mass="42424">MAKGKLYLKRVEAIRNHLEKGDAVPPPIFVNKEETSFQNLDESSREMIKIYRQLPEYTPTLNNFHGLPQSKEFLEENIILPLKFPGYFDNPRRIRRGVLFFGLPGTGKTHLLRAIESSISCSFLHFSMSDFLSKYVDPETHTQRLKDAFEWTRKNYPCILVLDDLDVLCEPNSLKDPNSIASLIKSELVNQLQNPSPQQPVILAAAQKPWYLTGTLRRRFDRRIFCTLPDAKDRTRIFAQNLAGAKHTLTEEELQSVGLKTENFTGADIICLARQCVMASLQALQVATHFVKVSVSKNVDGQHVSQDMLTPCSPDEPEAIKINLEFLNIERVLEPAVVFQDVERALSKASASCLEEERKRMDKWAEEFGQDE</sequence>
<dbReference type="Proteomes" id="UP000245119">
    <property type="component" value="Linkage Group LG12"/>
</dbReference>
<accession>A0A2T7NJX5</accession>
<dbReference type="PANTHER" id="PTHR23074:SF83">
    <property type="entry name" value="VACUOLAR PROTEIN SORTING-ASSOCIATED PROTEIN 4A"/>
    <property type="match status" value="1"/>
</dbReference>
<dbReference type="GO" id="GO:0016887">
    <property type="term" value="F:ATP hydrolysis activity"/>
    <property type="evidence" value="ECO:0007669"/>
    <property type="project" value="InterPro"/>
</dbReference>
<evidence type="ECO:0000259" key="4">
    <source>
        <dbReference type="SMART" id="SM00382"/>
    </source>
</evidence>
<dbReference type="GO" id="GO:0005524">
    <property type="term" value="F:ATP binding"/>
    <property type="evidence" value="ECO:0007669"/>
    <property type="project" value="UniProtKB-KW"/>
</dbReference>
<gene>
    <name evidence="5" type="ORF">C0Q70_19648</name>
</gene>
<dbReference type="OMA" id="IKEHTYF"/>
<protein>
    <recommendedName>
        <fullName evidence="4">AAA+ ATPase domain-containing protein</fullName>
    </recommendedName>
</protein>
<dbReference type="EMBL" id="PZQS01000012">
    <property type="protein sequence ID" value="PVD21475.1"/>
    <property type="molecule type" value="Genomic_DNA"/>
</dbReference>
<comment type="caution">
    <text evidence="5">The sequence shown here is derived from an EMBL/GenBank/DDBJ whole genome shotgun (WGS) entry which is preliminary data.</text>
</comment>
<organism evidence="5 6">
    <name type="scientific">Pomacea canaliculata</name>
    <name type="common">Golden apple snail</name>
    <dbReference type="NCBI Taxonomy" id="400727"/>
    <lineage>
        <taxon>Eukaryota</taxon>
        <taxon>Metazoa</taxon>
        <taxon>Spiralia</taxon>
        <taxon>Lophotrochozoa</taxon>
        <taxon>Mollusca</taxon>
        <taxon>Gastropoda</taxon>
        <taxon>Caenogastropoda</taxon>
        <taxon>Architaenioglossa</taxon>
        <taxon>Ampullarioidea</taxon>
        <taxon>Ampullariidae</taxon>
        <taxon>Pomacea</taxon>
    </lineage>
</organism>
<dbReference type="STRING" id="400727.A0A2T7NJX5"/>
<evidence type="ECO:0000256" key="1">
    <source>
        <dbReference type="ARBA" id="ARBA00006914"/>
    </source>
</evidence>
<keyword evidence="2" id="KW-0547">Nucleotide-binding</keyword>
<dbReference type="Gene3D" id="1.10.8.60">
    <property type="match status" value="1"/>
</dbReference>
<dbReference type="InterPro" id="IPR027417">
    <property type="entry name" value="P-loop_NTPase"/>
</dbReference>
<dbReference type="InterPro" id="IPR003593">
    <property type="entry name" value="AAA+_ATPase"/>
</dbReference>
<proteinExistence type="inferred from homology"/>
<dbReference type="Pfam" id="PF00004">
    <property type="entry name" value="AAA"/>
    <property type="match status" value="1"/>
</dbReference>
<dbReference type="InterPro" id="IPR003959">
    <property type="entry name" value="ATPase_AAA_core"/>
</dbReference>
<dbReference type="GO" id="GO:0016197">
    <property type="term" value="P:endosomal transport"/>
    <property type="evidence" value="ECO:0007669"/>
    <property type="project" value="TreeGrafter"/>
</dbReference>
<comment type="similarity">
    <text evidence="1">Belongs to the AAA ATPase family.</text>
</comment>
<dbReference type="AlphaFoldDB" id="A0A2T7NJX5"/>
<evidence type="ECO:0000313" key="5">
    <source>
        <dbReference type="EMBL" id="PVD21475.1"/>
    </source>
</evidence>
<dbReference type="SUPFAM" id="SSF52540">
    <property type="entry name" value="P-loop containing nucleoside triphosphate hydrolases"/>
    <property type="match status" value="1"/>
</dbReference>
<evidence type="ECO:0000313" key="6">
    <source>
        <dbReference type="Proteomes" id="UP000245119"/>
    </source>
</evidence>
<name>A0A2T7NJX5_POMCA</name>
<dbReference type="PANTHER" id="PTHR23074">
    <property type="entry name" value="AAA DOMAIN-CONTAINING"/>
    <property type="match status" value="1"/>
</dbReference>
<dbReference type="SMART" id="SM00382">
    <property type="entry name" value="AAA"/>
    <property type="match status" value="1"/>
</dbReference>
<reference evidence="5 6" key="1">
    <citation type="submission" date="2018-04" db="EMBL/GenBank/DDBJ databases">
        <title>The genome of golden apple snail Pomacea canaliculata provides insight into stress tolerance and invasive adaptation.</title>
        <authorList>
            <person name="Liu C."/>
            <person name="Liu B."/>
            <person name="Ren Y."/>
            <person name="Zhang Y."/>
            <person name="Wang H."/>
            <person name="Li S."/>
            <person name="Jiang F."/>
            <person name="Yin L."/>
            <person name="Zhang G."/>
            <person name="Qian W."/>
            <person name="Fan W."/>
        </authorList>
    </citation>
    <scope>NUCLEOTIDE SEQUENCE [LARGE SCALE GENOMIC DNA]</scope>
    <source>
        <strain evidence="5">SZHN2017</strain>
        <tissue evidence="5">Muscle</tissue>
    </source>
</reference>
<dbReference type="InterPro" id="IPR015415">
    <property type="entry name" value="Spast_Vps4_C"/>
</dbReference>
<dbReference type="Gene3D" id="3.40.50.300">
    <property type="entry name" value="P-loop containing nucleotide triphosphate hydrolases"/>
    <property type="match status" value="1"/>
</dbReference>
<dbReference type="OrthoDB" id="2115716at2759"/>
<dbReference type="InterPro" id="IPR050304">
    <property type="entry name" value="MT-severing_AAA_ATPase"/>
</dbReference>
<evidence type="ECO:0000256" key="2">
    <source>
        <dbReference type="ARBA" id="ARBA00022741"/>
    </source>
</evidence>
<evidence type="ECO:0000256" key="3">
    <source>
        <dbReference type="ARBA" id="ARBA00022840"/>
    </source>
</evidence>
<dbReference type="GO" id="GO:0007033">
    <property type="term" value="P:vacuole organization"/>
    <property type="evidence" value="ECO:0007669"/>
    <property type="project" value="TreeGrafter"/>
</dbReference>
<keyword evidence="3" id="KW-0067">ATP-binding</keyword>
<feature type="domain" description="AAA+ ATPase" evidence="4">
    <location>
        <begin position="94"/>
        <end position="230"/>
    </location>
</feature>
<keyword evidence="6" id="KW-1185">Reference proteome</keyword>